<keyword evidence="6" id="KW-1185">Reference proteome</keyword>
<feature type="transmembrane region" description="Helical" evidence="4">
    <location>
        <begin position="327"/>
        <end position="349"/>
    </location>
</feature>
<gene>
    <name evidence="5" type="ORF">NTJ_04043</name>
</gene>
<evidence type="ECO:0000256" key="1">
    <source>
        <dbReference type="ARBA" id="ARBA00005773"/>
    </source>
</evidence>
<dbReference type="InterPro" id="IPR036259">
    <property type="entry name" value="MFS_trans_sf"/>
</dbReference>
<dbReference type="EMBL" id="AP028910">
    <property type="protein sequence ID" value="BES91235.1"/>
    <property type="molecule type" value="Genomic_DNA"/>
</dbReference>
<name>A0ABN7AG26_9HEMI</name>
<comment type="similarity">
    <text evidence="1 2">Belongs to the reduced folate carrier (RFC) transporter (TC 2.A.48) family.</text>
</comment>
<dbReference type="PANTHER" id="PTHR10686:SF18">
    <property type="entry name" value="IP11787P-RELATED"/>
    <property type="match status" value="1"/>
</dbReference>
<feature type="transmembrane region" description="Helical" evidence="4">
    <location>
        <begin position="361"/>
        <end position="386"/>
    </location>
</feature>
<evidence type="ECO:0000313" key="5">
    <source>
        <dbReference type="EMBL" id="BES91235.1"/>
    </source>
</evidence>
<dbReference type="PANTHER" id="PTHR10686">
    <property type="entry name" value="FOLATE TRANSPORTER"/>
    <property type="match status" value="1"/>
</dbReference>
<evidence type="ECO:0000256" key="3">
    <source>
        <dbReference type="SAM" id="MobiDB-lite"/>
    </source>
</evidence>
<feature type="transmembrane region" description="Helical" evidence="4">
    <location>
        <begin position="77"/>
        <end position="98"/>
    </location>
</feature>
<dbReference type="PIRSF" id="PIRSF028739">
    <property type="entry name" value="Folate_carrier"/>
    <property type="match status" value="1"/>
</dbReference>
<evidence type="ECO:0000256" key="4">
    <source>
        <dbReference type="SAM" id="Phobius"/>
    </source>
</evidence>
<dbReference type="NCBIfam" id="TIGR00806">
    <property type="entry name" value="rfc"/>
    <property type="match status" value="1"/>
</dbReference>
<dbReference type="Gene3D" id="1.20.1250.20">
    <property type="entry name" value="MFS general substrate transporter like domains"/>
    <property type="match status" value="1"/>
</dbReference>
<accession>A0ABN7AG26</accession>
<protein>
    <recommendedName>
        <fullName evidence="7">Major facilitator superfamily (MFS) profile domain-containing protein</fullName>
    </recommendedName>
</protein>
<keyword evidence="2 4" id="KW-0472">Membrane</keyword>
<evidence type="ECO:0000256" key="2">
    <source>
        <dbReference type="PIRNR" id="PIRNR028739"/>
    </source>
</evidence>
<comment type="subcellular location">
    <subcellularLocation>
        <location evidence="2">Membrane</location>
        <topology evidence="2">Multi-pass membrane protein</topology>
    </subcellularLocation>
</comment>
<dbReference type="Pfam" id="PF01770">
    <property type="entry name" value="Folate_carrier"/>
    <property type="match status" value="1"/>
</dbReference>
<feature type="transmembrane region" description="Helical" evidence="4">
    <location>
        <begin position="268"/>
        <end position="289"/>
    </location>
</feature>
<keyword evidence="4" id="KW-0812">Transmembrane</keyword>
<feature type="transmembrane region" description="Helical" evidence="4">
    <location>
        <begin position="46"/>
        <end position="65"/>
    </location>
</feature>
<reference evidence="5 6" key="1">
    <citation type="submission" date="2023-09" db="EMBL/GenBank/DDBJ databases">
        <title>Nesidiocoris tenuis whole genome shotgun sequence.</title>
        <authorList>
            <person name="Shibata T."/>
            <person name="Shimoda M."/>
            <person name="Kobayashi T."/>
            <person name="Uehara T."/>
        </authorList>
    </citation>
    <scope>NUCLEOTIDE SEQUENCE [LARGE SCALE GENOMIC DNA]</scope>
    <source>
        <strain evidence="5 6">Japan</strain>
    </source>
</reference>
<evidence type="ECO:0008006" key="7">
    <source>
        <dbReference type="Google" id="ProtNLM"/>
    </source>
</evidence>
<sequence>MEEWRKLALLLCVYGVLKELRPLEPYITRFLTTPPMNFTDNQINIEIYPISVYSNMISLFVVFLVTDMLRYKPIIVLNSLAGILLYVMLIFCRSVFAIQLVEVLYGLYIACEVAYYTYIYAKVDKSHYQEVTGYTRAAYLTGRALSGVASEVLFQWVGLELLNLAEITLGILIISCFWAISLPPVEESIYFNRTSPAENRTPTDNSLIYNVKKGFKLLYDDFLQAFEQIKIYKFVLWWAACNGGYLQVLQFVQVLWNEINKSDPDNNHLMMNGAVEAVCTSMGALGAYFFGRMTGVNWNRWGELGLAIGALALGADLVLMANTKSIIIAYLTYIAFSIIYNAVVTIAKAQIAIRIKPDSTGLVFGVTIFLALVIQTLITIVLVQLLELSAKLQFAMYGYYYLIIGSAFALKFLCGLRCWKRQENGPGENDVDDSPARTDQPVMSIIG</sequence>
<organism evidence="5 6">
    <name type="scientific">Nesidiocoris tenuis</name>
    <dbReference type="NCBI Taxonomy" id="355587"/>
    <lineage>
        <taxon>Eukaryota</taxon>
        <taxon>Metazoa</taxon>
        <taxon>Ecdysozoa</taxon>
        <taxon>Arthropoda</taxon>
        <taxon>Hexapoda</taxon>
        <taxon>Insecta</taxon>
        <taxon>Pterygota</taxon>
        <taxon>Neoptera</taxon>
        <taxon>Paraneoptera</taxon>
        <taxon>Hemiptera</taxon>
        <taxon>Heteroptera</taxon>
        <taxon>Panheteroptera</taxon>
        <taxon>Cimicomorpha</taxon>
        <taxon>Miridae</taxon>
        <taxon>Dicyphina</taxon>
        <taxon>Nesidiocoris</taxon>
    </lineage>
</organism>
<dbReference type="SUPFAM" id="SSF103473">
    <property type="entry name" value="MFS general substrate transporter"/>
    <property type="match status" value="1"/>
</dbReference>
<dbReference type="Proteomes" id="UP001307889">
    <property type="component" value="Chromosome 2"/>
</dbReference>
<feature type="transmembrane region" description="Helical" evidence="4">
    <location>
        <begin position="398"/>
        <end position="416"/>
    </location>
</feature>
<dbReference type="InterPro" id="IPR002666">
    <property type="entry name" value="Folate_carrier"/>
</dbReference>
<feature type="transmembrane region" description="Helical" evidence="4">
    <location>
        <begin position="161"/>
        <end position="180"/>
    </location>
</feature>
<keyword evidence="4" id="KW-1133">Transmembrane helix</keyword>
<evidence type="ECO:0000313" key="6">
    <source>
        <dbReference type="Proteomes" id="UP001307889"/>
    </source>
</evidence>
<feature type="region of interest" description="Disordered" evidence="3">
    <location>
        <begin position="425"/>
        <end position="447"/>
    </location>
</feature>
<feature type="transmembrane region" description="Helical" evidence="4">
    <location>
        <begin position="301"/>
        <end position="321"/>
    </location>
</feature>
<proteinExistence type="inferred from homology"/>
<feature type="transmembrane region" description="Helical" evidence="4">
    <location>
        <begin position="234"/>
        <end position="256"/>
    </location>
</feature>
<keyword evidence="2" id="KW-0813">Transport</keyword>